<dbReference type="PANTHER" id="PTHR35867">
    <property type="entry name" value="PROTEIN RSEC"/>
    <property type="match status" value="1"/>
</dbReference>
<comment type="caution">
    <text evidence="2">The sequence shown here is derived from an EMBL/GenBank/DDBJ whole genome shotgun (WGS) entry which is preliminary data.</text>
</comment>
<keyword evidence="1" id="KW-0812">Transmembrane</keyword>
<gene>
    <name evidence="2" type="ORF">H9804_01825</name>
</gene>
<dbReference type="PANTHER" id="PTHR35867:SF1">
    <property type="entry name" value="PROTEIN RSEC"/>
    <property type="match status" value="1"/>
</dbReference>
<evidence type="ECO:0000256" key="1">
    <source>
        <dbReference type="SAM" id="Phobius"/>
    </source>
</evidence>
<name>A0A9D2KB26_9BACT</name>
<dbReference type="Proteomes" id="UP000824176">
    <property type="component" value="Unassembled WGS sequence"/>
</dbReference>
<organism evidence="2 3">
    <name type="scientific">Candidatus Mucispirillum faecigallinarum</name>
    <dbReference type="NCBI Taxonomy" id="2838699"/>
    <lineage>
        <taxon>Bacteria</taxon>
        <taxon>Pseudomonadati</taxon>
        <taxon>Deferribacterota</taxon>
        <taxon>Deferribacteres</taxon>
        <taxon>Deferribacterales</taxon>
        <taxon>Mucispirillaceae</taxon>
        <taxon>Mucispirillum</taxon>
    </lineage>
</organism>
<dbReference type="AlphaFoldDB" id="A0A9D2KB26"/>
<dbReference type="Pfam" id="PF04246">
    <property type="entry name" value="RseC_MucC"/>
    <property type="match status" value="1"/>
</dbReference>
<feature type="transmembrane region" description="Helical" evidence="1">
    <location>
        <begin position="77"/>
        <end position="97"/>
    </location>
</feature>
<dbReference type="InterPro" id="IPR007359">
    <property type="entry name" value="SigmaE_reg_RseC_MucC"/>
</dbReference>
<dbReference type="EMBL" id="DXAQ01000026">
    <property type="protein sequence ID" value="HIZ88656.1"/>
    <property type="molecule type" value="Genomic_DNA"/>
</dbReference>
<keyword evidence="1" id="KW-0472">Membrane</keyword>
<feature type="transmembrane region" description="Helical" evidence="1">
    <location>
        <begin position="103"/>
        <end position="122"/>
    </location>
</feature>
<protein>
    <submittedName>
        <fullName evidence="2">SoxR reducing system RseC family protein</fullName>
    </submittedName>
</protein>
<reference evidence="2" key="1">
    <citation type="journal article" date="2021" name="PeerJ">
        <title>Extensive microbial diversity within the chicken gut microbiome revealed by metagenomics and culture.</title>
        <authorList>
            <person name="Gilroy R."/>
            <person name="Ravi A."/>
            <person name="Getino M."/>
            <person name="Pursley I."/>
            <person name="Horton D.L."/>
            <person name="Alikhan N.F."/>
            <person name="Baker D."/>
            <person name="Gharbi K."/>
            <person name="Hall N."/>
            <person name="Watson M."/>
            <person name="Adriaenssens E.M."/>
            <person name="Foster-Nyarko E."/>
            <person name="Jarju S."/>
            <person name="Secka A."/>
            <person name="Antonio M."/>
            <person name="Oren A."/>
            <person name="Chaudhuri R.R."/>
            <person name="La Ragione R."/>
            <person name="Hildebrand F."/>
            <person name="Pallen M.J."/>
        </authorList>
    </citation>
    <scope>NUCLEOTIDE SEQUENCE</scope>
    <source>
        <strain evidence="2">ChiW4-1371</strain>
    </source>
</reference>
<keyword evidence="1" id="KW-1133">Transmembrane helix</keyword>
<accession>A0A9D2KB26</accession>
<evidence type="ECO:0000313" key="3">
    <source>
        <dbReference type="Proteomes" id="UP000824176"/>
    </source>
</evidence>
<sequence>MLKNNTADCKTISAKAAYTDENNNTLFLIDAGCENCTSSCLMASTPKKISLRTNKKYNQGETVSLIIDKKYMLKLSLMLYGLPILFMFIFALVIDNIFHKDTITAVSALISLIISWAVLKVISRKIKKSPVKIIE</sequence>
<proteinExistence type="predicted"/>
<reference evidence="2" key="2">
    <citation type="submission" date="2021-04" db="EMBL/GenBank/DDBJ databases">
        <authorList>
            <person name="Gilroy R."/>
        </authorList>
    </citation>
    <scope>NUCLEOTIDE SEQUENCE</scope>
    <source>
        <strain evidence="2">ChiW4-1371</strain>
    </source>
</reference>
<evidence type="ECO:0000313" key="2">
    <source>
        <dbReference type="EMBL" id="HIZ88656.1"/>
    </source>
</evidence>